<dbReference type="EMBL" id="HBIB01000411">
    <property type="protein sequence ID" value="CAE0238110.1"/>
    <property type="molecule type" value="Transcribed_RNA"/>
</dbReference>
<dbReference type="AlphaFoldDB" id="A0A7S3CV08"/>
<sequence>MQDLAFELTPTVWSRASFDPIDEEGMRGDGVTQQTFLVVKKEEESMIQANTLYVFGSGTPANLVAKLIPEEEREYVAAVVGTHQDLSGMSADLTTRRRGVDVFKRKNAGDLFVAINSAVEDKDAMTLTSSLCDHIEVKKFVGVFVAPTTMLHDEDGVAERMVPFTLLSNWMSEDGVAQLPTLPAFSKLTGVPAAFFQNFATLDVPSCLVLSFYKEHFAFGSGNNNKSDQTSDTLFPTAKVIEMLGIADHKEVSASVTDIEKELEKLVVDENLSVYA</sequence>
<reference evidence="1" key="1">
    <citation type="submission" date="2021-01" db="EMBL/GenBank/DDBJ databases">
        <authorList>
            <person name="Corre E."/>
            <person name="Pelletier E."/>
            <person name="Niang G."/>
            <person name="Scheremetjew M."/>
            <person name="Finn R."/>
            <person name="Kale V."/>
            <person name="Holt S."/>
            <person name="Cochrane G."/>
            <person name="Meng A."/>
            <person name="Brown T."/>
            <person name="Cohen L."/>
        </authorList>
    </citation>
    <scope>NUCLEOTIDE SEQUENCE</scope>
    <source>
        <strain evidence="1">NIES-2562</strain>
    </source>
</reference>
<protein>
    <submittedName>
        <fullName evidence="1">Uncharacterized protein</fullName>
    </submittedName>
</protein>
<evidence type="ECO:0000313" key="1">
    <source>
        <dbReference type="EMBL" id="CAE0238110.1"/>
    </source>
</evidence>
<name>A0A7S3CV08_9EUKA</name>
<gene>
    <name evidence="1" type="ORF">PBIL07802_LOCUS251</name>
</gene>
<organism evidence="1">
    <name type="scientific">Palpitomonas bilix</name>
    <dbReference type="NCBI Taxonomy" id="652834"/>
    <lineage>
        <taxon>Eukaryota</taxon>
        <taxon>Eukaryota incertae sedis</taxon>
    </lineage>
</organism>
<accession>A0A7S3CV08</accession>
<proteinExistence type="predicted"/>